<dbReference type="PROSITE" id="PS51318">
    <property type="entry name" value="TAT"/>
    <property type="match status" value="1"/>
</dbReference>
<feature type="chain" id="PRO_5043039996" evidence="1">
    <location>
        <begin position="37"/>
        <end position="455"/>
    </location>
</feature>
<dbReference type="AlphaFoldDB" id="A0AAQ3LA10"/>
<dbReference type="Proteomes" id="UP001304300">
    <property type="component" value="Chromosome"/>
</dbReference>
<dbReference type="KEGG" id="puo:RZN69_02065"/>
<gene>
    <name evidence="2" type="ORF">RZN69_02065</name>
</gene>
<feature type="signal peptide" evidence="1">
    <location>
        <begin position="1"/>
        <end position="36"/>
    </location>
</feature>
<reference evidence="2 3" key="1">
    <citation type="submission" date="2023-10" db="EMBL/GenBank/DDBJ databases">
        <title>Rubellicoccus peritrichatus gen. nov., sp. nov., isolated from an algae of coral reef tank.</title>
        <authorList>
            <person name="Luo J."/>
        </authorList>
    </citation>
    <scope>NUCLEOTIDE SEQUENCE [LARGE SCALE GENOMIC DNA]</scope>
    <source>
        <strain evidence="2 3">CR14</strain>
    </source>
</reference>
<name>A0AAQ3LA10_9BACT</name>
<evidence type="ECO:0000256" key="1">
    <source>
        <dbReference type="SAM" id="SignalP"/>
    </source>
</evidence>
<dbReference type="Pfam" id="PF07586">
    <property type="entry name" value="HXXSHH"/>
    <property type="match status" value="1"/>
</dbReference>
<dbReference type="RefSeq" id="WP_317834340.1">
    <property type="nucleotide sequence ID" value="NZ_CP136920.1"/>
</dbReference>
<evidence type="ECO:0000313" key="3">
    <source>
        <dbReference type="Proteomes" id="UP001304300"/>
    </source>
</evidence>
<keyword evidence="3" id="KW-1185">Reference proteome</keyword>
<proteinExistence type="predicted"/>
<accession>A0AAQ3LA10</accession>
<protein>
    <submittedName>
        <fullName evidence="2">DUF1552 domain-containing protein</fullName>
    </submittedName>
</protein>
<evidence type="ECO:0000313" key="2">
    <source>
        <dbReference type="EMBL" id="WOO41856.1"/>
    </source>
</evidence>
<sequence>MKAKQNNNSLPRRAFLRATGAAVALPLLQSWPTRLAAETLTPTPLAMTPDGRPLRLAFVYHPNGVIMPNWRPEKIGQLSKLPVSLEPFEKVKDSLTVVSGLKHDKARANGDGAGDHARANGTFLTGVQLKKTGGKDIRAGISIDQMIARQLQDVTPLPSLELSCSNQRRSGSCDSGYSCAYQYNLSWRAPDSPNTPEVNPRDAFARLFGAADPTGQSRLKERWNRRQSVLDSVSDDTRRLYREVSVEERGKLDAYFESIRAVERRISAQQATPELPDDFNPPAGIPSSYAEYLDVMYDIMALAFETDATRVVTFLQAHDGSGRKFPELGISEGHHQLSHHQKEAAKIEKLKLIDRFYTEAFGRFLERMADTPEGPGGSLLDSSVIIYGGGISDGNRHNHDDLPVLLAGKGGGLLKGERHVQYNNEPMCNLYLDLAKRMGVELPRFGDSTEHLRML</sequence>
<dbReference type="EMBL" id="CP136920">
    <property type="protein sequence ID" value="WOO41856.1"/>
    <property type="molecule type" value="Genomic_DNA"/>
</dbReference>
<keyword evidence="1" id="KW-0732">Signal</keyword>
<dbReference type="InterPro" id="IPR006311">
    <property type="entry name" value="TAT_signal"/>
</dbReference>
<organism evidence="2 3">
    <name type="scientific">Rubellicoccus peritrichatus</name>
    <dbReference type="NCBI Taxonomy" id="3080537"/>
    <lineage>
        <taxon>Bacteria</taxon>
        <taxon>Pseudomonadati</taxon>
        <taxon>Verrucomicrobiota</taxon>
        <taxon>Opitutia</taxon>
        <taxon>Puniceicoccales</taxon>
        <taxon>Cerasicoccaceae</taxon>
        <taxon>Rubellicoccus</taxon>
    </lineage>
</organism>
<dbReference type="InterPro" id="IPR011447">
    <property type="entry name" value="DUF1552"/>
</dbReference>